<evidence type="ECO:0000313" key="2">
    <source>
        <dbReference type="Proteomes" id="UP000712600"/>
    </source>
</evidence>
<sequence length="57" mass="6621">MTEEEEVLYWNEQEELPESKPSSLAGLALNPSHWSQTSQDMISKRYEILKHVSPFIS</sequence>
<dbReference type="Proteomes" id="UP000712600">
    <property type="component" value="Unassembled WGS sequence"/>
</dbReference>
<proteinExistence type="predicted"/>
<comment type="caution">
    <text evidence="1">The sequence shown here is derived from an EMBL/GenBank/DDBJ whole genome shotgun (WGS) entry which is preliminary data.</text>
</comment>
<dbReference type="AlphaFoldDB" id="A0A8S9RT36"/>
<dbReference type="EMBL" id="QGKX02000088">
    <property type="protein sequence ID" value="KAF3583362.1"/>
    <property type="molecule type" value="Genomic_DNA"/>
</dbReference>
<accession>A0A8S9RT36</accession>
<reference evidence="1" key="1">
    <citation type="submission" date="2019-12" db="EMBL/GenBank/DDBJ databases">
        <title>Genome sequencing and annotation of Brassica cretica.</title>
        <authorList>
            <person name="Studholme D.J."/>
            <person name="Sarris P."/>
        </authorList>
    </citation>
    <scope>NUCLEOTIDE SEQUENCE</scope>
    <source>
        <strain evidence="1">PFS-109/04</strain>
        <tissue evidence="1">Leaf</tissue>
    </source>
</reference>
<protein>
    <submittedName>
        <fullName evidence="1">Uncharacterized protein</fullName>
    </submittedName>
</protein>
<evidence type="ECO:0000313" key="1">
    <source>
        <dbReference type="EMBL" id="KAF3583362.1"/>
    </source>
</evidence>
<organism evidence="1 2">
    <name type="scientific">Brassica cretica</name>
    <name type="common">Mustard</name>
    <dbReference type="NCBI Taxonomy" id="69181"/>
    <lineage>
        <taxon>Eukaryota</taxon>
        <taxon>Viridiplantae</taxon>
        <taxon>Streptophyta</taxon>
        <taxon>Embryophyta</taxon>
        <taxon>Tracheophyta</taxon>
        <taxon>Spermatophyta</taxon>
        <taxon>Magnoliopsida</taxon>
        <taxon>eudicotyledons</taxon>
        <taxon>Gunneridae</taxon>
        <taxon>Pentapetalae</taxon>
        <taxon>rosids</taxon>
        <taxon>malvids</taxon>
        <taxon>Brassicales</taxon>
        <taxon>Brassicaceae</taxon>
        <taxon>Brassiceae</taxon>
        <taxon>Brassica</taxon>
    </lineage>
</organism>
<gene>
    <name evidence="1" type="ORF">F2Q69_00027596</name>
</gene>
<name>A0A8S9RT36_BRACR</name>